<dbReference type="OrthoDB" id="16520at2759"/>
<dbReference type="EMBL" id="CAIX01000025">
    <property type="protein sequence ID" value="CCI41833.1"/>
    <property type="molecule type" value="Genomic_DNA"/>
</dbReference>
<name>A0A024G5K7_9STRA</name>
<sequence>MSSPHANASLCSETRALVTASTSTQTEISLEEVATLPLPGMNVPNSISFSPDGQIVAYLQSNETELTNNLYGVHVPSRSKSDSFEGPLLLATPPNSGNTEVNLSLEERLRRERQRQLGVGITSYMWSPTSLRSTQRLLYPLQGDLYIQEDVGSELVLLFDRLSTGVAGGAIDPQFSPDGKYIAFVQDREIYVIPSTYQDQTTPVKAVQVTEGAGKRPGVSNGLACFLTQEELSRYRGFWWSPDSTHIAFEQVDESGIDEYRIMHLGDPTLGRDAQEDHRYPFAGTMNPRRRLGIVRVPTDQKDINEPVWMRFETVDQPEEDFYISRVNWLPDQSLGVQRLNRSQTEITFIRFDTSTGEGIVLLQERSSVWVNVHYLYRGLESHKQSGFRFVWGSERTEYMHLYLYEYNADSMKTEFLGALTWGEWNVESIEGINSSQDKVFFSGTLESPLERHLYATSLTPLPATDNDEQSPVRLTKEQGMHTIVMDRFCRAYVDLYSSLEAPPVAYLVRIPQDAHVLDHDALLCILAESRFPLHDKVESRVTTLQCAHKLPPPRILSFPTSDGQEILYGAVYLPDAQIHGSGPYPTLVSVYGGPHVQRVAHAWTMTVDMRAQRFRQLGYAVLKVDNRGSYRRGLAFEGAIKYRMGTIEVQDQQDGVSKLVAEGITDPQRVGIYGWSYGGYMSAISLLKAPETYKLAIAGAPVTSWDGYDTCYTERYMSTPDLNQTGYRQASVMEFVGQMQPHQKLLLIHGLIDENVHFRHTARLINALINAQKPYDLLLFPSERHSPRHLQDRIYMEHCIAKYVLTHL</sequence>
<dbReference type="Pfam" id="PF00930">
    <property type="entry name" value="DPPIV_N"/>
    <property type="match status" value="1"/>
</dbReference>
<dbReference type="Pfam" id="PF00326">
    <property type="entry name" value="Peptidase_S9"/>
    <property type="match status" value="1"/>
</dbReference>
<protein>
    <recommendedName>
        <fullName evidence="5">Peptidase S9 prolyl oligopeptidase catalytic domain-containing protein</fullName>
    </recommendedName>
</protein>
<organism evidence="3 4">
    <name type="scientific">Albugo candida</name>
    <dbReference type="NCBI Taxonomy" id="65357"/>
    <lineage>
        <taxon>Eukaryota</taxon>
        <taxon>Sar</taxon>
        <taxon>Stramenopiles</taxon>
        <taxon>Oomycota</taxon>
        <taxon>Peronosporomycetes</taxon>
        <taxon>Albuginales</taxon>
        <taxon>Albuginaceae</taxon>
        <taxon>Albugo</taxon>
    </lineage>
</organism>
<dbReference type="Proteomes" id="UP000053237">
    <property type="component" value="Unassembled WGS sequence"/>
</dbReference>
<dbReference type="InterPro" id="IPR029058">
    <property type="entry name" value="AB_hydrolase_fold"/>
</dbReference>
<dbReference type="PANTHER" id="PTHR11731:SF193">
    <property type="entry name" value="DIPEPTIDYL PEPTIDASE 9"/>
    <property type="match status" value="1"/>
</dbReference>
<dbReference type="InParanoid" id="A0A024G5K7"/>
<evidence type="ECO:0000313" key="4">
    <source>
        <dbReference type="Proteomes" id="UP000053237"/>
    </source>
</evidence>
<dbReference type="InterPro" id="IPR001375">
    <property type="entry name" value="Peptidase_S9_cat"/>
</dbReference>
<keyword evidence="4" id="KW-1185">Reference proteome</keyword>
<gene>
    <name evidence="3" type="ORF">BN9_026170</name>
</gene>
<dbReference type="InterPro" id="IPR002469">
    <property type="entry name" value="Peptidase_S9B_N"/>
</dbReference>
<feature type="domain" description="Dipeptidylpeptidase IV N-terminal" evidence="2">
    <location>
        <begin position="165"/>
        <end position="504"/>
    </location>
</feature>
<dbReference type="GO" id="GO:0008236">
    <property type="term" value="F:serine-type peptidase activity"/>
    <property type="evidence" value="ECO:0007669"/>
    <property type="project" value="InterPro"/>
</dbReference>
<comment type="caution">
    <text evidence="3">The sequence shown here is derived from an EMBL/GenBank/DDBJ whole genome shotgun (WGS) entry which is preliminary data.</text>
</comment>
<dbReference type="InterPro" id="IPR050278">
    <property type="entry name" value="Serine_Prot_S9B/DPPIV"/>
</dbReference>
<dbReference type="SUPFAM" id="SSF82171">
    <property type="entry name" value="DPP6 N-terminal domain-like"/>
    <property type="match status" value="1"/>
</dbReference>
<dbReference type="SUPFAM" id="SSF53474">
    <property type="entry name" value="alpha/beta-Hydrolases"/>
    <property type="match status" value="1"/>
</dbReference>
<evidence type="ECO:0000259" key="1">
    <source>
        <dbReference type="Pfam" id="PF00326"/>
    </source>
</evidence>
<accession>A0A024G5K7</accession>
<dbReference type="Gene3D" id="3.40.50.1820">
    <property type="entry name" value="alpha/beta hydrolase"/>
    <property type="match status" value="1"/>
</dbReference>
<dbReference type="STRING" id="65357.A0A024G5K7"/>
<dbReference type="Gene3D" id="2.140.10.30">
    <property type="entry name" value="Dipeptidylpeptidase IV, N-terminal domain"/>
    <property type="match status" value="1"/>
</dbReference>
<evidence type="ECO:0000259" key="2">
    <source>
        <dbReference type="Pfam" id="PF00930"/>
    </source>
</evidence>
<feature type="domain" description="Peptidase S9 prolyl oligopeptidase catalytic" evidence="1">
    <location>
        <begin position="608"/>
        <end position="807"/>
    </location>
</feature>
<evidence type="ECO:0008006" key="5">
    <source>
        <dbReference type="Google" id="ProtNLM"/>
    </source>
</evidence>
<reference evidence="3 4" key="1">
    <citation type="submission" date="2012-05" db="EMBL/GenBank/DDBJ databases">
        <title>Recombination and specialization in a pathogen metapopulation.</title>
        <authorList>
            <person name="Gardiner A."/>
            <person name="Kemen E."/>
            <person name="Schultz-Larsen T."/>
            <person name="MacLean D."/>
            <person name="Van Oosterhout C."/>
            <person name="Jones J.D.G."/>
        </authorList>
    </citation>
    <scope>NUCLEOTIDE SEQUENCE [LARGE SCALE GENOMIC DNA]</scope>
    <source>
        <strain evidence="3 4">Ac Nc2</strain>
    </source>
</reference>
<dbReference type="GO" id="GO:0008239">
    <property type="term" value="F:dipeptidyl-peptidase activity"/>
    <property type="evidence" value="ECO:0007669"/>
    <property type="project" value="TreeGrafter"/>
</dbReference>
<evidence type="ECO:0000313" key="3">
    <source>
        <dbReference type="EMBL" id="CCI41833.1"/>
    </source>
</evidence>
<dbReference type="AlphaFoldDB" id="A0A024G5K7"/>
<dbReference type="GO" id="GO:0006508">
    <property type="term" value="P:proteolysis"/>
    <property type="evidence" value="ECO:0007669"/>
    <property type="project" value="InterPro"/>
</dbReference>
<proteinExistence type="predicted"/>
<dbReference type="PANTHER" id="PTHR11731">
    <property type="entry name" value="PROTEASE FAMILY S9B,C DIPEPTIDYL-PEPTIDASE IV-RELATED"/>
    <property type="match status" value="1"/>
</dbReference>